<evidence type="ECO:0000256" key="2">
    <source>
        <dbReference type="ARBA" id="ARBA00010541"/>
    </source>
</evidence>
<keyword evidence="4" id="KW-0732">Signal</keyword>
<dbReference type="GO" id="GO:0008233">
    <property type="term" value="F:peptidase activity"/>
    <property type="evidence" value="ECO:0007669"/>
    <property type="project" value="UniProtKB-KW"/>
</dbReference>
<dbReference type="RefSeq" id="WP_382221265.1">
    <property type="nucleotide sequence ID" value="NZ_JBHTCA010000004.1"/>
</dbReference>
<accession>A0ABW2QGU1</accession>
<sequence>MSKKEILLFLGCFLVYGQAFGQDIIYRCGNDFTNDIKGREKECRLVYDPNAEKSSKNNLPPARKKLSSTGSGFAVASKGFVTNHHVISACEKIEIDIGGDSFSAQVKAHSQAEDVAFLELDRAHKIETRVSNRINPGQEIYAVGFPLRGLLADLIITKGVINSLSGLGGDINKFQISAQLQQGNSGGPILNEYGEVVGVAVSKLDVIRYARIAGDIPQNVNFAIKASVLNELDRLPVSSANPDWLRFKKSGEEIAKIGKSIAGLVKCYDSK</sequence>
<dbReference type="Gene3D" id="2.40.10.10">
    <property type="entry name" value="Trypsin-like serine proteases"/>
    <property type="match status" value="2"/>
</dbReference>
<dbReference type="InterPro" id="IPR008256">
    <property type="entry name" value="Peptidase_S1B"/>
</dbReference>
<dbReference type="InterPro" id="IPR051201">
    <property type="entry name" value="Chloro_Bact_Ser_Proteases"/>
</dbReference>
<name>A0ABW2QGU1_9BURK</name>
<evidence type="ECO:0000256" key="3">
    <source>
        <dbReference type="ARBA" id="ARBA00022670"/>
    </source>
</evidence>
<reference evidence="9" key="1">
    <citation type="journal article" date="2019" name="Int. J. Syst. Evol. Microbiol.">
        <title>The Global Catalogue of Microorganisms (GCM) 10K type strain sequencing project: providing services to taxonomists for standard genome sequencing and annotation.</title>
        <authorList>
            <consortium name="The Broad Institute Genomics Platform"/>
            <consortium name="The Broad Institute Genome Sequencing Center for Infectious Disease"/>
            <person name="Wu L."/>
            <person name="Ma J."/>
        </authorList>
    </citation>
    <scope>NUCLEOTIDE SEQUENCE [LARGE SCALE GENOMIC DNA]</scope>
    <source>
        <strain evidence="9">CGMCC 1.12371</strain>
    </source>
</reference>
<dbReference type="InterPro" id="IPR043504">
    <property type="entry name" value="Peptidase_S1_PA_chymotrypsin"/>
</dbReference>
<keyword evidence="6 7" id="KW-0720">Serine protease</keyword>
<keyword evidence="9" id="KW-1185">Reference proteome</keyword>
<keyword evidence="3 7" id="KW-0645">Protease</keyword>
<evidence type="ECO:0000256" key="7">
    <source>
        <dbReference type="RuleBase" id="RU004296"/>
    </source>
</evidence>
<proteinExistence type="inferred from homology"/>
<dbReference type="PANTHER" id="PTHR43343">
    <property type="entry name" value="PEPTIDASE S12"/>
    <property type="match status" value="1"/>
</dbReference>
<gene>
    <name evidence="8" type="ORF">ACFQPB_07240</name>
</gene>
<keyword evidence="5 7" id="KW-0378">Hydrolase</keyword>
<dbReference type="InterPro" id="IPR009003">
    <property type="entry name" value="Peptidase_S1_PA"/>
</dbReference>
<comment type="similarity">
    <text evidence="2">Belongs to the peptidase S1C family.</text>
</comment>
<dbReference type="SUPFAM" id="SSF50494">
    <property type="entry name" value="Trypsin-like serine proteases"/>
    <property type="match status" value="1"/>
</dbReference>
<dbReference type="PRINTS" id="PR00839">
    <property type="entry name" value="V8PROTEASE"/>
</dbReference>
<comment type="caution">
    <text evidence="8">The sequence shown here is derived from an EMBL/GenBank/DDBJ whole genome shotgun (WGS) entry which is preliminary data.</text>
</comment>
<comment type="similarity">
    <text evidence="1 7">Belongs to the peptidase S1B family.</text>
</comment>
<evidence type="ECO:0000256" key="1">
    <source>
        <dbReference type="ARBA" id="ARBA00008764"/>
    </source>
</evidence>
<protein>
    <recommendedName>
        <fullName evidence="7">Serine protease</fullName>
        <ecNumber evidence="7">3.4.21.-</ecNumber>
    </recommendedName>
</protein>
<dbReference type="EC" id="3.4.21.-" evidence="7"/>
<dbReference type="Proteomes" id="UP001596501">
    <property type="component" value="Unassembled WGS sequence"/>
</dbReference>
<evidence type="ECO:0000313" key="8">
    <source>
        <dbReference type="EMBL" id="MFC7408650.1"/>
    </source>
</evidence>
<evidence type="ECO:0000256" key="6">
    <source>
        <dbReference type="ARBA" id="ARBA00022825"/>
    </source>
</evidence>
<dbReference type="Pfam" id="PF13365">
    <property type="entry name" value="Trypsin_2"/>
    <property type="match status" value="1"/>
</dbReference>
<organism evidence="8 9">
    <name type="scientific">Hydrogenophaga atypica</name>
    <dbReference type="NCBI Taxonomy" id="249409"/>
    <lineage>
        <taxon>Bacteria</taxon>
        <taxon>Pseudomonadati</taxon>
        <taxon>Pseudomonadota</taxon>
        <taxon>Betaproteobacteria</taxon>
        <taxon>Burkholderiales</taxon>
        <taxon>Comamonadaceae</taxon>
        <taxon>Hydrogenophaga</taxon>
    </lineage>
</organism>
<evidence type="ECO:0000256" key="4">
    <source>
        <dbReference type="ARBA" id="ARBA00022729"/>
    </source>
</evidence>
<dbReference type="EMBL" id="JBHTCA010000004">
    <property type="protein sequence ID" value="MFC7408650.1"/>
    <property type="molecule type" value="Genomic_DNA"/>
</dbReference>
<dbReference type="GO" id="GO:0006508">
    <property type="term" value="P:proteolysis"/>
    <property type="evidence" value="ECO:0007669"/>
    <property type="project" value="UniProtKB-KW"/>
</dbReference>
<dbReference type="PANTHER" id="PTHR43343:SF3">
    <property type="entry name" value="PROTEASE DO-LIKE 8, CHLOROPLASTIC"/>
    <property type="match status" value="1"/>
</dbReference>
<evidence type="ECO:0000313" key="9">
    <source>
        <dbReference type="Proteomes" id="UP001596501"/>
    </source>
</evidence>
<evidence type="ECO:0000256" key="5">
    <source>
        <dbReference type="ARBA" id="ARBA00022801"/>
    </source>
</evidence>